<dbReference type="OrthoDB" id="152963at2"/>
<dbReference type="PANTHER" id="PTHR30471">
    <property type="entry name" value="DNA REPAIR PROTEIN RADC"/>
    <property type="match status" value="1"/>
</dbReference>
<dbReference type="Pfam" id="PF04002">
    <property type="entry name" value="RadC"/>
    <property type="match status" value="1"/>
</dbReference>
<dbReference type="GO" id="GO:0046872">
    <property type="term" value="F:metal ion binding"/>
    <property type="evidence" value="ECO:0007669"/>
    <property type="project" value="UniProtKB-KW"/>
</dbReference>
<organism evidence="7 8">
    <name type="scientific">Sphingomonas suaedae</name>
    <dbReference type="NCBI Taxonomy" id="2599297"/>
    <lineage>
        <taxon>Bacteria</taxon>
        <taxon>Pseudomonadati</taxon>
        <taxon>Pseudomonadota</taxon>
        <taxon>Alphaproteobacteria</taxon>
        <taxon>Sphingomonadales</taxon>
        <taxon>Sphingomonadaceae</taxon>
        <taxon>Sphingomonas</taxon>
    </lineage>
</organism>
<dbReference type="EMBL" id="CP042239">
    <property type="protein sequence ID" value="QDX27738.1"/>
    <property type="molecule type" value="Genomic_DNA"/>
</dbReference>
<dbReference type="GO" id="GO:0008237">
    <property type="term" value="F:metallopeptidase activity"/>
    <property type="evidence" value="ECO:0007669"/>
    <property type="project" value="UniProtKB-KW"/>
</dbReference>
<keyword evidence="8" id="KW-1185">Reference proteome</keyword>
<evidence type="ECO:0000256" key="1">
    <source>
        <dbReference type="ARBA" id="ARBA00022670"/>
    </source>
</evidence>
<gene>
    <name evidence="7" type="ORF">FPZ54_18140</name>
</gene>
<dbReference type="SUPFAM" id="SSF102712">
    <property type="entry name" value="JAB1/MPN domain"/>
    <property type="match status" value="1"/>
</dbReference>
<keyword evidence="2" id="KW-0479">Metal-binding</keyword>
<dbReference type="KEGG" id="ssua:FPZ54_18140"/>
<evidence type="ECO:0000256" key="2">
    <source>
        <dbReference type="ARBA" id="ARBA00022723"/>
    </source>
</evidence>
<proteinExistence type="predicted"/>
<keyword evidence="3" id="KW-0378">Hydrolase</keyword>
<accession>A0A518RJW2</accession>
<reference evidence="7 8" key="1">
    <citation type="submission" date="2019-07" db="EMBL/GenBank/DDBJ databases">
        <title>Sphingomonas alkalisoli sp. nov., isolated from rhizosphere soil of Suaedae salsa.</title>
        <authorList>
            <person name="Zhang H."/>
            <person name="Xu L."/>
            <person name="Zhang J.-X."/>
            <person name="Sun J.-Q."/>
        </authorList>
    </citation>
    <scope>NUCLEOTIDE SEQUENCE [LARGE SCALE GENOMIC DNA]</scope>
    <source>
        <strain evidence="7 8">XS-10</strain>
    </source>
</reference>
<dbReference type="Gene3D" id="3.40.140.10">
    <property type="entry name" value="Cytidine Deaminase, domain 2"/>
    <property type="match status" value="1"/>
</dbReference>
<keyword evidence="1" id="KW-0645">Protease</keyword>
<evidence type="ECO:0000256" key="4">
    <source>
        <dbReference type="ARBA" id="ARBA00022833"/>
    </source>
</evidence>
<evidence type="ECO:0000313" key="7">
    <source>
        <dbReference type="EMBL" id="QDX27738.1"/>
    </source>
</evidence>
<dbReference type="PANTHER" id="PTHR30471:SF3">
    <property type="entry name" value="UPF0758 PROTEIN YEES-RELATED"/>
    <property type="match status" value="1"/>
</dbReference>
<name>A0A518RJW2_9SPHN</name>
<keyword evidence="5" id="KW-0482">Metalloprotease</keyword>
<evidence type="ECO:0000256" key="5">
    <source>
        <dbReference type="ARBA" id="ARBA00023049"/>
    </source>
</evidence>
<evidence type="ECO:0000313" key="8">
    <source>
        <dbReference type="Proteomes" id="UP000318055"/>
    </source>
</evidence>
<dbReference type="Proteomes" id="UP000318055">
    <property type="component" value="Chromosome"/>
</dbReference>
<dbReference type="AlphaFoldDB" id="A0A518RJW2"/>
<evidence type="ECO:0000256" key="3">
    <source>
        <dbReference type="ARBA" id="ARBA00022801"/>
    </source>
</evidence>
<dbReference type="RefSeq" id="WP_145849212.1">
    <property type="nucleotide sequence ID" value="NZ_CP042239.1"/>
</dbReference>
<protein>
    <submittedName>
        <fullName evidence="7">DNA repair protein</fullName>
    </submittedName>
</protein>
<sequence length="133" mass="14163">MAGESCDPTPDSRFGALANLLAASIAHEPREVAAFAYCTPGGQVLGTLRIVSPCSGSLDLPVRRIVADALLLDAPRVMMAHNHPLGEAWPSRADRETTGRLARAFETIESRLVDHVVVGRSGAMWSFRAAGLL</sequence>
<keyword evidence="4" id="KW-0862">Zinc</keyword>
<evidence type="ECO:0000259" key="6">
    <source>
        <dbReference type="PROSITE" id="PS50249"/>
    </source>
</evidence>
<dbReference type="InterPro" id="IPR025657">
    <property type="entry name" value="RadC_JAB"/>
</dbReference>
<feature type="domain" description="MPN" evidence="6">
    <location>
        <begin position="10"/>
        <end position="133"/>
    </location>
</feature>
<dbReference type="GO" id="GO:0006508">
    <property type="term" value="P:proteolysis"/>
    <property type="evidence" value="ECO:0007669"/>
    <property type="project" value="UniProtKB-KW"/>
</dbReference>
<dbReference type="InterPro" id="IPR001405">
    <property type="entry name" value="UPF0758"/>
</dbReference>
<dbReference type="InterPro" id="IPR037518">
    <property type="entry name" value="MPN"/>
</dbReference>
<dbReference type="PROSITE" id="PS50249">
    <property type="entry name" value="MPN"/>
    <property type="match status" value="1"/>
</dbReference>